<keyword evidence="7" id="KW-1185">Reference proteome</keyword>
<feature type="domain" description="Cytochrome c" evidence="5">
    <location>
        <begin position="23"/>
        <end position="115"/>
    </location>
</feature>
<dbReference type="Gene3D" id="2.130.10.130">
    <property type="entry name" value="Integrin alpha, N-terminal"/>
    <property type="match status" value="2"/>
</dbReference>
<dbReference type="InterPro" id="IPR013517">
    <property type="entry name" value="FG-GAP"/>
</dbReference>
<evidence type="ECO:0000313" key="6">
    <source>
        <dbReference type="EMBL" id="GGW41430.1"/>
    </source>
</evidence>
<dbReference type="EMBL" id="BMWP01000020">
    <property type="protein sequence ID" value="GGW41430.1"/>
    <property type="molecule type" value="Genomic_DNA"/>
</dbReference>
<dbReference type="AlphaFoldDB" id="A0A918J0R8"/>
<protein>
    <recommendedName>
        <fullName evidence="5">Cytochrome c domain-containing protein</fullName>
    </recommendedName>
</protein>
<sequence>MLFTSCIERKKATQNSEIKDVPVSKLQGEALARIHCSRCHLFVPPDSLPKFSWREDVLPAMAFRLGIFDGDQQPDSLFEKGSGGDRVRNANIFPDQPLLAKADWDKIVNYYIDSAPDAMPSISYSKKIRMGLTHFIYKEVAYSQRPPLTTMVKIRPEGKGVVYADGKQHINSLTFLTPNLEKEQVVRLKTSPVQYREINNTLYVTTAGKNIFPNDAAEGTLQKITTSGPGMQLNSTEVLIENMQRPVFIAYGDLNNNGREDIVSCEFGNQTGRLVCYFNEGEKGYREQLLNNRPGAISAVIKDMNGDGLKDIIVLMAQGDEGVFYYENKGDSSFEEKRLLSFLPLYGSQYIELADFNNDGLDDILYVCGDNADKTPFLKNYHGIYIFINEGDLQFKQAYFYPLNGAYKAVARDFDLDGDLDIAAISFFPDYISHPEESFVYLENKGELDFEDYTFPQSTNGRWIVMDAEDLDGDGDVDVALGSFVYFTPAGDTTGLGKKWLSTSPSVIILENTIK</sequence>
<dbReference type="Proteomes" id="UP000634668">
    <property type="component" value="Unassembled WGS sequence"/>
</dbReference>
<dbReference type="PANTHER" id="PTHR44103">
    <property type="entry name" value="PROPROTEIN CONVERTASE P"/>
    <property type="match status" value="1"/>
</dbReference>
<gene>
    <name evidence="6" type="ORF">GCM10007383_27750</name>
</gene>
<dbReference type="InterPro" id="IPR009056">
    <property type="entry name" value="Cyt_c-like_dom"/>
</dbReference>
<evidence type="ECO:0000256" key="4">
    <source>
        <dbReference type="PROSITE-ProRule" id="PRU00433"/>
    </source>
</evidence>
<evidence type="ECO:0000313" key="7">
    <source>
        <dbReference type="Proteomes" id="UP000634668"/>
    </source>
</evidence>
<reference evidence="6" key="2">
    <citation type="submission" date="2020-09" db="EMBL/GenBank/DDBJ databases">
        <authorList>
            <person name="Sun Q."/>
            <person name="Kim S."/>
        </authorList>
    </citation>
    <scope>NUCLEOTIDE SEQUENCE</scope>
    <source>
        <strain evidence="6">KCTC 12113</strain>
    </source>
</reference>
<dbReference type="Pfam" id="PF13517">
    <property type="entry name" value="FG-GAP_3"/>
    <property type="match status" value="1"/>
</dbReference>
<keyword evidence="2" id="KW-0732">Signal</keyword>
<name>A0A918J0R8_9FLAO</name>
<organism evidence="6 7">
    <name type="scientific">Arenibacter certesii</name>
    <dbReference type="NCBI Taxonomy" id="228955"/>
    <lineage>
        <taxon>Bacteria</taxon>
        <taxon>Pseudomonadati</taxon>
        <taxon>Bacteroidota</taxon>
        <taxon>Flavobacteriia</taxon>
        <taxon>Flavobacteriales</taxon>
        <taxon>Flavobacteriaceae</taxon>
        <taxon>Arenibacter</taxon>
    </lineage>
</organism>
<evidence type="ECO:0000256" key="2">
    <source>
        <dbReference type="ARBA" id="ARBA00022729"/>
    </source>
</evidence>
<accession>A0A918J0R8</accession>
<evidence type="ECO:0000256" key="3">
    <source>
        <dbReference type="ARBA" id="ARBA00023004"/>
    </source>
</evidence>
<dbReference type="GO" id="GO:0009055">
    <property type="term" value="F:electron transfer activity"/>
    <property type="evidence" value="ECO:0007669"/>
    <property type="project" value="InterPro"/>
</dbReference>
<keyword evidence="4" id="KW-0349">Heme</keyword>
<dbReference type="GO" id="GO:0020037">
    <property type="term" value="F:heme binding"/>
    <property type="evidence" value="ECO:0007669"/>
    <property type="project" value="InterPro"/>
</dbReference>
<dbReference type="PANTHER" id="PTHR44103:SF1">
    <property type="entry name" value="PROPROTEIN CONVERTASE P"/>
    <property type="match status" value="1"/>
</dbReference>
<keyword evidence="3 4" id="KW-0408">Iron</keyword>
<dbReference type="PROSITE" id="PS51007">
    <property type="entry name" value="CYTC"/>
    <property type="match status" value="1"/>
</dbReference>
<reference evidence="6" key="1">
    <citation type="journal article" date="2014" name="Int. J. Syst. Evol. Microbiol.">
        <title>Complete genome sequence of Corynebacterium casei LMG S-19264T (=DSM 44701T), isolated from a smear-ripened cheese.</title>
        <authorList>
            <consortium name="US DOE Joint Genome Institute (JGI-PGF)"/>
            <person name="Walter F."/>
            <person name="Albersmeier A."/>
            <person name="Kalinowski J."/>
            <person name="Ruckert C."/>
        </authorList>
    </citation>
    <scope>NUCLEOTIDE SEQUENCE</scope>
    <source>
        <strain evidence="6">KCTC 12113</strain>
    </source>
</reference>
<proteinExistence type="predicted"/>
<keyword evidence="1 4" id="KW-0479">Metal-binding</keyword>
<comment type="caution">
    <text evidence="6">The sequence shown here is derived from an EMBL/GenBank/DDBJ whole genome shotgun (WGS) entry which is preliminary data.</text>
</comment>
<evidence type="ECO:0000259" key="5">
    <source>
        <dbReference type="PROSITE" id="PS51007"/>
    </source>
</evidence>
<dbReference type="InterPro" id="IPR028994">
    <property type="entry name" value="Integrin_alpha_N"/>
</dbReference>
<dbReference type="GO" id="GO:0046872">
    <property type="term" value="F:metal ion binding"/>
    <property type="evidence" value="ECO:0007669"/>
    <property type="project" value="UniProtKB-KW"/>
</dbReference>
<evidence type="ECO:0000256" key="1">
    <source>
        <dbReference type="ARBA" id="ARBA00022723"/>
    </source>
</evidence>
<dbReference type="SUPFAM" id="SSF69318">
    <property type="entry name" value="Integrin alpha N-terminal domain"/>
    <property type="match status" value="1"/>
</dbReference>